<dbReference type="InterPro" id="IPR036465">
    <property type="entry name" value="vWFA_dom_sf"/>
</dbReference>
<dbReference type="InterPro" id="IPR011195">
    <property type="entry name" value="UCP010256"/>
</dbReference>
<evidence type="ECO:0000313" key="3">
    <source>
        <dbReference type="Proteomes" id="UP001163293"/>
    </source>
</evidence>
<dbReference type="Pfam" id="PF05762">
    <property type="entry name" value="VWA_CoxE"/>
    <property type="match status" value="1"/>
</dbReference>
<dbReference type="CDD" id="cd00198">
    <property type="entry name" value="vWFA"/>
    <property type="match status" value="1"/>
</dbReference>
<dbReference type="Proteomes" id="UP001163293">
    <property type="component" value="Chromosome"/>
</dbReference>
<name>A0AAX3EPL1_PAEUR</name>
<reference evidence="2" key="1">
    <citation type="submission" date="2022-07" db="EMBL/GenBank/DDBJ databases">
        <authorList>
            <person name="Wu T."/>
        </authorList>
    </citation>
    <scope>NUCLEOTIDE SEQUENCE</scope>
    <source>
        <strain evidence="2">SD-1</strain>
    </source>
</reference>
<dbReference type="EMBL" id="CP101185">
    <property type="protein sequence ID" value="UYV99347.1"/>
    <property type="molecule type" value="Genomic_DNA"/>
</dbReference>
<dbReference type="InterPro" id="IPR002035">
    <property type="entry name" value="VWF_A"/>
</dbReference>
<evidence type="ECO:0000313" key="2">
    <source>
        <dbReference type="EMBL" id="UYV99347.1"/>
    </source>
</evidence>
<dbReference type="PANTHER" id="PTHR39338:SF6">
    <property type="entry name" value="BLL5662 PROTEIN"/>
    <property type="match status" value="1"/>
</dbReference>
<dbReference type="AlphaFoldDB" id="A0AAX3EPL1"/>
<dbReference type="SUPFAM" id="SSF53300">
    <property type="entry name" value="vWA-like"/>
    <property type="match status" value="1"/>
</dbReference>
<accession>A0AAX3EPL1</accession>
<protein>
    <submittedName>
        <fullName evidence="2">VWA domain-containing protein</fullName>
    </submittedName>
</protein>
<gene>
    <name evidence="2" type="ORF">NL394_09185</name>
</gene>
<dbReference type="PIRSF" id="PIRSF010256">
    <property type="entry name" value="CoxE_vWa"/>
    <property type="match status" value="1"/>
</dbReference>
<evidence type="ECO:0000259" key="1">
    <source>
        <dbReference type="SMART" id="SM00327"/>
    </source>
</evidence>
<organism evidence="2 3">
    <name type="scientific">Paenarthrobacter ureafaciens</name>
    <dbReference type="NCBI Taxonomy" id="37931"/>
    <lineage>
        <taxon>Bacteria</taxon>
        <taxon>Bacillati</taxon>
        <taxon>Actinomycetota</taxon>
        <taxon>Actinomycetes</taxon>
        <taxon>Micrococcales</taxon>
        <taxon>Micrococcaceae</taxon>
        <taxon>Paenarthrobacter</taxon>
    </lineage>
</organism>
<dbReference type="InterPro" id="IPR008912">
    <property type="entry name" value="Uncharacterised_CoxE"/>
</dbReference>
<sequence>MELLTGQREDKNADDRSDPAQMCAGFAAVLRRCGVPVSTSQTITFHAAVHELGDFTPAELFWAGRAVFATDAAAYAAYALAFNEYFSENASIADPPPAAKPRLGVLAEESGEAERPPTNLQVGEELLELPREARVIASEVERLRVKSFALMTEEERQESAQIIRHLRLRLDHRLSRRRTTARTGPFLDMRGTLRFLLSTDGEPTRLRRRRRRIRQRPITFLLDVSGSMGAYGQAVLRFAHALARAGEHVEVFTVGVNLRRVSEALRSASADRALELVGQIVSDWDGGTRLGSSFSALLEGKHGHNALRGAVMVICSDGLDHDKPEVLATAMKRLHRLCHRLIWLNPLKSDPRYQPLARGMAAALPYIDDFRAGHNIASLESLASVLAGTKTNTMKGPASERHS</sequence>
<proteinExistence type="predicted"/>
<dbReference type="Gene3D" id="3.40.50.410">
    <property type="entry name" value="von Willebrand factor, type A domain"/>
    <property type="match status" value="1"/>
</dbReference>
<keyword evidence="3" id="KW-1185">Reference proteome</keyword>
<dbReference type="PANTHER" id="PTHR39338">
    <property type="entry name" value="BLL5662 PROTEIN-RELATED"/>
    <property type="match status" value="1"/>
</dbReference>
<feature type="domain" description="VWFA" evidence="1">
    <location>
        <begin position="215"/>
        <end position="380"/>
    </location>
</feature>
<dbReference type="RefSeq" id="WP_206599694.1">
    <property type="nucleotide sequence ID" value="NZ_CP043010.1"/>
</dbReference>
<dbReference type="SMART" id="SM00327">
    <property type="entry name" value="VWA"/>
    <property type="match status" value="1"/>
</dbReference>